<proteinExistence type="predicted"/>
<feature type="region of interest" description="Disordered" evidence="1">
    <location>
        <begin position="1"/>
        <end position="55"/>
    </location>
</feature>
<evidence type="ECO:0000313" key="3">
    <source>
        <dbReference type="Proteomes" id="UP000541558"/>
    </source>
</evidence>
<sequence>MAYQGQAAPIEQPRVRGSPMDLNMPQQHHTNVTPESFTSPKLTSPESLAPPKPASSKSFTFLFTPGPFTSLYLKPLVISCYNIPSPSTFALKVSASAVPFGVSQQ</sequence>
<evidence type="ECO:0000256" key="1">
    <source>
        <dbReference type="SAM" id="MobiDB-lite"/>
    </source>
</evidence>
<comment type="caution">
    <text evidence="2">The sequence shown here is derived from an EMBL/GenBank/DDBJ whole genome shotgun (WGS) entry which is preliminary data.</text>
</comment>
<feature type="compositionally biased region" description="Polar residues" evidence="1">
    <location>
        <begin position="24"/>
        <end position="42"/>
    </location>
</feature>
<organism evidence="2 3">
    <name type="scientific">Ephemerocybe angulata</name>
    <dbReference type="NCBI Taxonomy" id="980116"/>
    <lineage>
        <taxon>Eukaryota</taxon>
        <taxon>Fungi</taxon>
        <taxon>Dikarya</taxon>
        <taxon>Basidiomycota</taxon>
        <taxon>Agaricomycotina</taxon>
        <taxon>Agaricomycetes</taxon>
        <taxon>Agaricomycetidae</taxon>
        <taxon>Agaricales</taxon>
        <taxon>Agaricineae</taxon>
        <taxon>Psathyrellaceae</taxon>
        <taxon>Ephemerocybe</taxon>
    </lineage>
</organism>
<dbReference type="AlphaFoldDB" id="A0A8H5FK26"/>
<dbReference type="Proteomes" id="UP000541558">
    <property type="component" value="Unassembled WGS sequence"/>
</dbReference>
<keyword evidence="3" id="KW-1185">Reference proteome</keyword>
<gene>
    <name evidence="2" type="ORF">D9611_012340</name>
</gene>
<reference evidence="2 3" key="1">
    <citation type="journal article" date="2020" name="ISME J.">
        <title>Uncovering the hidden diversity of litter-decomposition mechanisms in mushroom-forming fungi.</title>
        <authorList>
            <person name="Floudas D."/>
            <person name="Bentzer J."/>
            <person name="Ahren D."/>
            <person name="Johansson T."/>
            <person name="Persson P."/>
            <person name="Tunlid A."/>
        </authorList>
    </citation>
    <scope>NUCLEOTIDE SEQUENCE [LARGE SCALE GENOMIC DNA]</scope>
    <source>
        <strain evidence="2 3">CBS 175.51</strain>
    </source>
</reference>
<name>A0A8H5FK26_9AGAR</name>
<accession>A0A8H5FK26</accession>
<dbReference type="EMBL" id="JAACJK010000005">
    <property type="protein sequence ID" value="KAF5340075.1"/>
    <property type="molecule type" value="Genomic_DNA"/>
</dbReference>
<evidence type="ECO:0000313" key="2">
    <source>
        <dbReference type="EMBL" id="KAF5340075.1"/>
    </source>
</evidence>
<protein>
    <submittedName>
        <fullName evidence="2">Uncharacterized protein</fullName>
    </submittedName>
</protein>